<feature type="transmembrane region" description="Helical" evidence="2">
    <location>
        <begin position="44"/>
        <end position="63"/>
    </location>
</feature>
<feature type="transmembrane region" description="Helical" evidence="2">
    <location>
        <begin position="151"/>
        <end position="174"/>
    </location>
</feature>
<evidence type="ECO:0000313" key="3">
    <source>
        <dbReference type="EMBL" id="KAL2057668.1"/>
    </source>
</evidence>
<protein>
    <submittedName>
        <fullName evidence="3">Uncharacterized protein</fullName>
    </submittedName>
</protein>
<gene>
    <name evidence="3" type="ORF">ABVK25_002052</name>
</gene>
<name>A0ABR4BNW9_9LECA</name>
<feature type="region of interest" description="Disordered" evidence="1">
    <location>
        <begin position="687"/>
        <end position="708"/>
    </location>
</feature>
<comment type="caution">
    <text evidence="3">The sequence shown here is derived from an EMBL/GenBank/DDBJ whole genome shotgun (WGS) entry which is preliminary data.</text>
</comment>
<evidence type="ECO:0000256" key="1">
    <source>
        <dbReference type="SAM" id="MobiDB-lite"/>
    </source>
</evidence>
<reference evidence="3 4" key="1">
    <citation type="submission" date="2024-09" db="EMBL/GenBank/DDBJ databases">
        <title>Rethinking Asexuality: The Enigmatic Case of Functional Sexual Genes in Lepraria (Stereocaulaceae).</title>
        <authorList>
            <person name="Doellman M."/>
            <person name="Sun Y."/>
            <person name="Barcenas-Pena A."/>
            <person name="Lumbsch H.T."/>
            <person name="Grewe F."/>
        </authorList>
    </citation>
    <scope>NUCLEOTIDE SEQUENCE [LARGE SCALE GENOMIC DNA]</scope>
    <source>
        <strain evidence="3 4">Grewe 0041</strain>
    </source>
</reference>
<dbReference type="EMBL" id="JBHFEH010000004">
    <property type="protein sequence ID" value="KAL2057668.1"/>
    <property type="molecule type" value="Genomic_DNA"/>
</dbReference>
<sequence>MSTFSNLQRLVQRILSYDSAVCEEKKTIINTTFYCALWRGSIHLLPILVSATLIVMNTIHVYIGSDLVFHSLTTTNSLAAFQIAAKIQEVLAVASMTVIIFEVIRHQVLYGEGLPLVLLSSGFTFSQFGFLSPATWSWLRSPSGRWQKGFVLLSITFIALLALVIGPATAVLMLPRIEDHDVYTPKFWLTGGSDEIFPAILNESHIGYVPTSDVAEPNACALPTSFTNEQCVSRAYQKMQALLDSTPNTSHWDWQVIFRDVSMARVLALHEHNETWTRAPHVATSFVQNIFWWDTTWLNRFREGPGGRVSTVESKAANVRTACMWQNVTITTDNVEFPLLELYSTFSYNVTTTVPVQPNLWSQDNMSFADPDIVKTVWIDGAQMIDAVTAGLLVLAPLEKSSDTFRQAVACSIDARWGDSHHVQADGPLNIAISADVMHQRHDDGTGSGFWPANNKHWNHIKASMAWLDAITPTVPYLSPEMELTKNASTIANLLMSTGHGLIIPIQNYTDSYQENPYQFWESLIATYFADGVARIGYSQQLDSDLFYVEGSDLGLNHECVKFINIAAHNVSTCPKDRPKSADFTPFLLTGTLTGIYTYRASARTDFASIAIVSVYICLATAHFFYCLINGRSSRAWEKLDDMLGLAHSSRPDPSVLSNTSAGIGTSSTRAKPVRIVVIGKKDKESGIDDADTEDNLGSGRSSSSLSSSSSLTVAKKSSFTRDEEAVQMRFVETISMHDDGGTSTVFGRVEAGMKYGKVE</sequence>
<accession>A0ABR4BNW9</accession>
<keyword evidence="2" id="KW-1133">Transmembrane helix</keyword>
<keyword evidence="4" id="KW-1185">Reference proteome</keyword>
<evidence type="ECO:0000313" key="4">
    <source>
        <dbReference type="Proteomes" id="UP001590951"/>
    </source>
</evidence>
<feature type="transmembrane region" description="Helical" evidence="2">
    <location>
        <begin position="83"/>
        <end position="104"/>
    </location>
</feature>
<feature type="transmembrane region" description="Helical" evidence="2">
    <location>
        <begin position="116"/>
        <end position="139"/>
    </location>
</feature>
<organism evidence="3 4">
    <name type="scientific">Lepraria finkii</name>
    <dbReference type="NCBI Taxonomy" id="1340010"/>
    <lineage>
        <taxon>Eukaryota</taxon>
        <taxon>Fungi</taxon>
        <taxon>Dikarya</taxon>
        <taxon>Ascomycota</taxon>
        <taxon>Pezizomycotina</taxon>
        <taxon>Lecanoromycetes</taxon>
        <taxon>OSLEUM clade</taxon>
        <taxon>Lecanoromycetidae</taxon>
        <taxon>Lecanorales</taxon>
        <taxon>Lecanorineae</taxon>
        <taxon>Stereocaulaceae</taxon>
        <taxon>Lepraria</taxon>
    </lineage>
</organism>
<evidence type="ECO:0000256" key="2">
    <source>
        <dbReference type="SAM" id="Phobius"/>
    </source>
</evidence>
<feature type="compositionally biased region" description="Low complexity" evidence="1">
    <location>
        <begin position="697"/>
        <end position="708"/>
    </location>
</feature>
<dbReference type="Proteomes" id="UP001590951">
    <property type="component" value="Unassembled WGS sequence"/>
</dbReference>
<keyword evidence="2" id="KW-0472">Membrane</keyword>
<proteinExistence type="predicted"/>
<keyword evidence="2" id="KW-0812">Transmembrane</keyword>
<feature type="transmembrane region" description="Helical" evidence="2">
    <location>
        <begin position="607"/>
        <end position="629"/>
    </location>
</feature>